<dbReference type="CDD" id="cd14498">
    <property type="entry name" value="DSP"/>
    <property type="match status" value="1"/>
</dbReference>
<dbReference type="InterPro" id="IPR000340">
    <property type="entry name" value="Dual-sp_phosphatase_cat-dom"/>
</dbReference>
<sequence>MAREEDRDPVAGGGTRRPYLRSVSWTDRSPSEPNQNLNPNPRPQTNSKARSCLPPLQPLSITRRNVEEWPKAGSDDLGIWPNPPQTPGGKARTLESSNSEQPVREFQFKRDKLAFFDKECSRIADHIYLGSDAVAKNREVLRQNGITHVLNCVGFVSPEYFKSDLEYKTLWLQDSPSEDITSILYDVFDYFEDVREQGGRVLVHCCQGVSRSTSLVIAYLMWREGQSFEDAFQYVKAARGVTNPNMGFACQLLQCQKRVHAVPASPNSVIRMYRMAPHSSYDPLHLVPKMLNQSGVQGLDSRGAFIVHVPSAIYIWTGKNCNLALSNSAMKAAFQVVRYERAQGPIVSIKEGEEPSEFWDALANGQLLADDCENVVVKKEGNLSSRNDLVAAANEDEVGERKVDDYNLDFEIFHKALDGGVVPPFSVSNTRSETCLPARENGWGRLRRKFSNGIMKELVILSKPNSNSIPSNMIIDTQKEVEHPVCAIETSPPLSPSTHPCGSPDSFDCFPNTSPDRIMETSKEVEHSVSFTDPFLSTSPCDSFSCFPPISPKFSSKSPTLSPSTSDHSSSFTFSPSSSNWSDLSYLSSQQPSPSGWEPTDPLAQRRGSNPPPRMMLPSVDELPQVPKNLIRSWSFSLPDLEDDLMKDVSCNQSEHEGDMIDKVEQVKTPVLLQWPSMNKVEVHPFCILNSRSVYILLAPDASLDSNSHVILFVWLGSGFLDEKGQSQMINTDGECDINHLHWETVGRNFLNQMCLPMDATVQIIREGKEPQEFLNHLSCLSFQKAEDSSHSS</sequence>
<dbReference type="GO" id="GO:0004721">
    <property type="term" value="F:phosphoprotein phosphatase activity"/>
    <property type="evidence" value="ECO:0007669"/>
    <property type="project" value="UniProtKB-KW"/>
</dbReference>
<keyword evidence="6" id="KW-1185">Reference proteome</keyword>
<feature type="region of interest" description="Disordered" evidence="2">
    <location>
        <begin position="1"/>
        <end position="102"/>
    </location>
</feature>
<dbReference type="SMART" id="SM00195">
    <property type="entry name" value="DSPc"/>
    <property type="match status" value="1"/>
</dbReference>
<dbReference type="InterPro" id="IPR007122">
    <property type="entry name" value="Villin/Gelsolin"/>
</dbReference>
<feature type="domain" description="Tyrosine-protein phosphatase" evidence="3">
    <location>
        <begin position="119"/>
        <end position="261"/>
    </location>
</feature>
<dbReference type="PROSITE" id="PS50056">
    <property type="entry name" value="TYR_PHOSPHATASE_2"/>
    <property type="match status" value="1"/>
</dbReference>
<dbReference type="Proteomes" id="UP000811609">
    <property type="component" value="Chromosome 5"/>
</dbReference>
<evidence type="ECO:0000313" key="5">
    <source>
        <dbReference type="EMBL" id="KAG6654904.1"/>
    </source>
</evidence>
<evidence type="ECO:0000256" key="1">
    <source>
        <dbReference type="ARBA" id="ARBA00022912"/>
    </source>
</evidence>
<accession>A0A8T1QL97</accession>
<organism evidence="5 6">
    <name type="scientific">Carya illinoinensis</name>
    <name type="common">Pecan</name>
    <dbReference type="NCBI Taxonomy" id="32201"/>
    <lineage>
        <taxon>Eukaryota</taxon>
        <taxon>Viridiplantae</taxon>
        <taxon>Streptophyta</taxon>
        <taxon>Embryophyta</taxon>
        <taxon>Tracheophyta</taxon>
        <taxon>Spermatophyta</taxon>
        <taxon>Magnoliopsida</taxon>
        <taxon>eudicotyledons</taxon>
        <taxon>Gunneridae</taxon>
        <taxon>Pentapetalae</taxon>
        <taxon>rosids</taxon>
        <taxon>fabids</taxon>
        <taxon>Fagales</taxon>
        <taxon>Juglandaceae</taxon>
        <taxon>Carya</taxon>
    </lineage>
</organism>
<feature type="compositionally biased region" description="Low complexity" evidence="2">
    <location>
        <begin position="33"/>
        <end position="46"/>
    </location>
</feature>
<feature type="compositionally biased region" description="Polar residues" evidence="2">
    <location>
        <begin position="23"/>
        <end position="32"/>
    </location>
</feature>
<dbReference type="SMART" id="SM00262">
    <property type="entry name" value="GEL"/>
    <property type="match status" value="2"/>
</dbReference>
<dbReference type="PROSITE" id="PS00383">
    <property type="entry name" value="TYR_PHOSPHATASE_1"/>
    <property type="match status" value="1"/>
</dbReference>
<dbReference type="PANTHER" id="PTHR46381">
    <property type="entry name" value="MKPA PROTEIN"/>
    <property type="match status" value="1"/>
</dbReference>
<dbReference type="InterPro" id="IPR016130">
    <property type="entry name" value="Tyr_Pase_AS"/>
</dbReference>
<dbReference type="InterPro" id="IPR020422">
    <property type="entry name" value="TYR_PHOSPHATASE_DUAL_dom"/>
</dbReference>
<evidence type="ECO:0000259" key="3">
    <source>
        <dbReference type="PROSITE" id="PS50054"/>
    </source>
</evidence>
<dbReference type="PROSITE" id="PS50054">
    <property type="entry name" value="TYR_PHOSPHATASE_DUAL"/>
    <property type="match status" value="1"/>
</dbReference>
<feature type="region of interest" description="Disordered" evidence="2">
    <location>
        <begin position="583"/>
        <end position="620"/>
    </location>
</feature>
<feature type="domain" description="Tyrosine specific protein phosphatases" evidence="4">
    <location>
        <begin position="178"/>
        <end position="239"/>
    </location>
</feature>
<dbReference type="Pfam" id="PF00782">
    <property type="entry name" value="DSPc"/>
    <property type="match status" value="1"/>
</dbReference>
<keyword evidence="1" id="KW-0904">Protein phosphatase</keyword>
<dbReference type="InterPro" id="IPR057528">
    <property type="entry name" value="MPK1_C"/>
</dbReference>
<keyword evidence="1" id="KW-0378">Hydrolase</keyword>
<dbReference type="GO" id="GO:0051015">
    <property type="term" value="F:actin filament binding"/>
    <property type="evidence" value="ECO:0007669"/>
    <property type="project" value="InterPro"/>
</dbReference>
<reference evidence="5" key="1">
    <citation type="submission" date="2020-12" db="EMBL/GenBank/DDBJ databases">
        <title>WGS assembly of Carya illinoinensis cv. Pawnee.</title>
        <authorList>
            <person name="Platts A."/>
            <person name="Shu S."/>
            <person name="Wright S."/>
            <person name="Barry K."/>
            <person name="Edger P."/>
            <person name="Pires J.C."/>
            <person name="Schmutz J."/>
        </authorList>
    </citation>
    <scope>NUCLEOTIDE SEQUENCE</scope>
    <source>
        <tissue evidence="5">Leaf</tissue>
    </source>
</reference>
<feature type="compositionally biased region" description="Low complexity" evidence="2">
    <location>
        <begin position="583"/>
        <end position="595"/>
    </location>
</feature>
<feature type="compositionally biased region" description="Basic and acidic residues" evidence="2">
    <location>
        <begin position="64"/>
        <end position="74"/>
    </location>
</feature>
<dbReference type="EMBL" id="CM031813">
    <property type="protein sequence ID" value="KAG6654904.1"/>
    <property type="molecule type" value="Genomic_DNA"/>
</dbReference>
<name>A0A8T1QL97_CARIL</name>
<gene>
    <name evidence="5" type="ORF">CIPAW_05G178100</name>
</gene>
<evidence type="ECO:0000313" key="6">
    <source>
        <dbReference type="Proteomes" id="UP000811609"/>
    </source>
</evidence>
<proteinExistence type="predicted"/>
<evidence type="ECO:0008006" key="7">
    <source>
        <dbReference type="Google" id="ProtNLM"/>
    </source>
</evidence>
<evidence type="ECO:0000256" key="2">
    <source>
        <dbReference type="SAM" id="MobiDB-lite"/>
    </source>
</evidence>
<comment type="caution">
    <text evidence="5">The sequence shown here is derived from an EMBL/GenBank/DDBJ whole genome shotgun (WGS) entry which is preliminary data.</text>
</comment>
<dbReference type="InterPro" id="IPR000387">
    <property type="entry name" value="Tyr_Pase_dom"/>
</dbReference>
<dbReference type="PANTHER" id="PTHR46381:SF2">
    <property type="entry name" value="MAP KINASE PHOSPHATASE"/>
    <property type="match status" value="1"/>
</dbReference>
<protein>
    <recommendedName>
        <fullName evidence="7">Protein-tyrosine-phosphatase MKP1</fullName>
    </recommendedName>
</protein>
<dbReference type="Pfam" id="PF25466">
    <property type="entry name" value="MPK1_gelsolin_C"/>
    <property type="match status" value="1"/>
</dbReference>
<dbReference type="AlphaFoldDB" id="A0A8T1QL97"/>
<evidence type="ECO:0000259" key="4">
    <source>
        <dbReference type="PROSITE" id="PS50056"/>
    </source>
</evidence>